<protein>
    <submittedName>
        <fullName evidence="1">Uncharacterized protein</fullName>
    </submittedName>
</protein>
<dbReference type="EMBL" id="LCAK01000003">
    <property type="protein sequence ID" value="KKR88776.1"/>
    <property type="molecule type" value="Genomic_DNA"/>
</dbReference>
<proteinExistence type="predicted"/>
<comment type="caution">
    <text evidence="1">The sequence shown here is derived from an EMBL/GenBank/DDBJ whole genome shotgun (WGS) entry which is preliminary data.</text>
</comment>
<accession>A0A0G0UMN9</accession>
<evidence type="ECO:0000313" key="2">
    <source>
        <dbReference type="Proteomes" id="UP000033918"/>
    </source>
</evidence>
<organism evidence="1 2">
    <name type="scientific">Candidatus Wolfebacteria bacterium GW2011_GWB1_41_12</name>
    <dbReference type="NCBI Taxonomy" id="1619006"/>
    <lineage>
        <taxon>Bacteria</taxon>
        <taxon>Candidatus Wolfeibacteriota</taxon>
    </lineage>
</organism>
<dbReference type="AlphaFoldDB" id="A0A0G0UMN9"/>
<dbReference type="Proteomes" id="UP000033918">
    <property type="component" value="Unassembled WGS sequence"/>
</dbReference>
<gene>
    <name evidence="1" type="ORF">UU38_C0003G0027</name>
</gene>
<sequence length="74" mass="8756">MVKLPRCPNCNKILICEFNEKEVKQKGKNMYCSYCKYLLWIPIDKEQEPTLIADNNFTERYNNLRSDIKKGLAP</sequence>
<evidence type="ECO:0000313" key="1">
    <source>
        <dbReference type="EMBL" id="KKR88776.1"/>
    </source>
</evidence>
<reference evidence="1 2" key="1">
    <citation type="journal article" date="2015" name="Nature">
        <title>rRNA introns, odd ribosomes, and small enigmatic genomes across a large radiation of phyla.</title>
        <authorList>
            <person name="Brown C.T."/>
            <person name="Hug L.A."/>
            <person name="Thomas B.C."/>
            <person name="Sharon I."/>
            <person name="Castelle C.J."/>
            <person name="Singh A."/>
            <person name="Wilkins M.J."/>
            <person name="Williams K.H."/>
            <person name="Banfield J.F."/>
        </authorList>
    </citation>
    <scope>NUCLEOTIDE SEQUENCE [LARGE SCALE GENOMIC DNA]</scope>
</reference>
<name>A0A0G0UMN9_9BACT</name>